<organism evidence="2 3">
    <name type="scientific">Planktothrix paucivesiculata PCC 9631</name>
    <dbReference type="NCBI Taxonomy" id="671071"/>
    <lineage>
        <taxon>Bacteria</taxon>
        <taxon>Bacillati</taxon>
        <taxon>Cyanobacteriota</taxon>
        <taxon>Cyanophyceae</taxon>
        <taxon>Oscillatoriophycideae</taxon>
        <taxon>Oscillatoriales</taxon>
        <taxon>Microcoleaceae</taxon>
        <taxon>Planktothrix</taxon>
    </lineage>
</organism>
<reference evidence="2" key="1">
    <citation type="submission" date="2019-10" db="EMBL/GenBank/DDBJ databases">
        <authorList>
            <consortium name="Genoscope - CEA"/>
            <person name="William W."/>
        </authorList>
    </citation>
    <scope>NUCLEOTIDE SEQUENCE [LARGE SCALE GENOMIC DNA]</scope>
    <source>
        <strain evidence="2">BBR_PRJEB10994</strain>
    </source>
</reference>
<evidence type="ECO:0000313" key="3">
    <source>
        <dbReference type="Proteomes" id="UP000182190"/>
    </source>
</evidence>
<dbReference type="AlphaFoldDB" id="A0A7Z9DYJ2"/>
<dbReference type="Proteomes" id="UP000182190">
    <property type="component" value="Unassembled WGS sequence"/>
</dbReference>
<feature type="transmembrane region" description="Helical" evidence="1">
    <location>
        <begin position="27"/>
        <end position="48"/>
    </location>
</feature>
<sequence>MFGESRCPARSGNQANEKSANLLDRPAYYLLLLLYIKSIVSLLYQQFYTLTWTIMKEI</sequence>
<evidence type="ECO:0000256" key="1">
    <source>
        <dbReference type="SAM" id="Phobius"/>
    </source>
</evidence>
<keyword evidence="1" id="KW-0472">Membrane</keyword>
<comment type="caution">
    <text evidence="2">The sequence shown here is derived from an EMBL/GenBank/DDBJ whole genome shotgun (WGS) entry which is preliminary data.</text>
</comment>
<dbReference type="EMBL" id="CZCS02000009">
    <property type="protein sequence ID" value="VXD13333.1"/>
    <property type="molecule type" value="Genomic_DNA"/>
</dbReference>
<accession>A0A7Z9DYJ2</accession>
<name>A0A7Z9DYJ2_9CYAN</name>
<protein>
    <submittedName>
        <fullName evidence="2">Uncharacterized protein</fullName>
    </submittedName>
</protein>
<keyword evidence="1" id="KW-0812">Transmembrane</keyword>
<gene>
    <name evidence="2" type="ORF">PL9631_1060409</name>
</gene>
<proteinExistence type="predicted"/>
<keyword evidence="1" id="KW-1133">Transmembrane helix</keyword>
<keyword evidence="3" id="KW-1185">Reference proteome</keyword>
<evidence type="ECO:0000313" key="2">
    <source>
        <dbReference type="EMBL" id="VXD13333.1"/>
    </source>
</evidence>